<evidence type="ECO:0000313" key="7">
    <source>
        <dbReference type="EMBL" id="GIQ70375.1"/>
    </source>
</evidence>
<dbReference type="PRINTS" id="PR00038">
    <property type="entry name" value="HTHLUXR"/>
</dbReference>
<gene>
    <name evidence="7" type="ORF">XYCOK13_31990</name>
</gene>
<evidence type="ECO:0000259" key="5">
    <source>
        <dbReference type="PROSITE" id="PS50043"/>
    </source>
</evidence>
<dbReference type="Pfam" id="PF00196">
    <property type="entry name" value="GerE"/>
    <property type="match status" value="1"/>
</dbReference>
<protein>
    <submittedName>
        <fullName evidence="7">DNA-binding response regulator</fullName>
    </submittedName>
</protein>
<organism evidence="7 8">
    <name type="scientific">Xylanibacillus composti</name>
    <dbReference type="NCBI Taxonomy" id="1572762"/>
    <lineage>
        <taxon>Bacteria</taxon>
        <taxon>Bacillati</taxon>
        <taxon>Bacillota</taxon>
        <taxon>Bacilli</taxon>
        <taxon>Bacillales</taxon>
        <taxon>Paenibacillaceae</taxon>
        <taxon>Xylanibacillus</taxon>
    </lineage>
</organism>
<evidence type="ECO:0000256" key="2">
    <source>
        <dbReference type="ARBA" id="ARBA00023125"/>
    </source>
</evidence>
<name>A0A8J4H655_9BACL</name>
<feature type="domain" description="HTH luxR-type" evidence="5">
    <location>
        <begin position="144"/>
        <end position="209"/>
    </location>
</feature>
<dbReference type="CDD" id="cd06170">
    <property type="entry name" value="LuxR_C_like"/>
    <property type="match status" value="1"/>
</dbReference>
<sequence>MILGTTILIVQENPEWLKLLTAFLNDEHDFLIVGAVTSHQQAMRAAKAILPDIVVMDVQMKDGSWEEGVQAIAEMTSMTDSKAVKALVFSALRDEHVIQQCFLAGALHYTYTDSFRDLPHIIRSCFRSNSPMEVLLKDYLRLKREERLKVLTAAERTIFELVREGMTLADISRKLMKSERTLKNQVNSMLKKLQARSCKEAISKLERMEETPVLQEIH</sequence>
<dbReference type="GO" id="GO:0000160">
    <property type="term" value="P:phosphorelay signal transduction system"/>
    <property type="evidence" value="ECO:0007669"/>
    <property type="project" value="InterPro"/>
</dbReference>
<comment type="caution">
    <text evidence="7">The sequence shown here is derived from an EMBL/GenBank/DDBJ whole genome shotgun (WGS) entry which is preliminary data.</text>
</comment>
<accession>A0A8J4H655</accession>
<dbReference type="SUPFAM" id="SSF52172">
    <property type="entry name" value="CheY-like"/>
    <property type="match status" value="1"/>
</dbReference>
<dbReference type="PROSITE" id="PS50043">
    <property type="entry name" value="HTH_LUXR_2"/>
    <property type="match status" value="1"/>
</dbReference>
<dbReference type="PROSITE" id="PS50110">
    <property type="entry name" value="RESPONSE_REGULATORY"/>
    <property type="match status" value="1"/>
</dbReference>
<dbReference type="SMART" id="SM00421">
    <property type="entry name" value="HTH_LUXR"/>
    <property type="match status" value="1"/>
</dbReference>
<evidence type="ECO:0000256" key="3">
    <source>
        <dbReference type="ARBA" id="ARBA00023163"/>
    </source>
</evidence>
<dbReference type="InterPro" id="IPR051015">
    <property type="entry name" value="EvgA-like"/>
</dbReference>
<dbReference type="SUPFAM" id="SSF46894">
    <property type="entry name" value="C-terminal effector domain of the bipartite response regulators"/>
    <property type="match status" value="1"/>
</dbReference>
<evidence type="ECO:0000256" key="1">
    <source>
        <dbReference type="ARBA" id="ARBA00023015"/>
    </source>
</evidence>
<evidence type="ECO:0000256" key="4">
    <source>
        <dbReference type="PROSITE-ProRule" id="PRU00169"/>
    </source>
</evidence>
<proteinExistence type="predicted"/>
<dbReference type="GO" id="GO:0003677">
    <property type="term" value="F:DNA binding"/>
    <property type="evidence" value="ECO:0007669"/>
    <property type="project" value="UniProtKB-KW"/>
</dbReference>
<dbReference type="InterPro" id="IPR000792">
    <property type="entry name" value="Tscrpt_reg_LuxR_C"/>
</dbReference>
<keyword evidence="4" id="KW-0597">Phosphoprotein</keyword>
<evidence type="ECO:0000259" key="6">
    <source>
        <dbReference type="PROSITE" id="PS50110"/>
    </source>
</evidence>
<dbReference type="InterPro" id="IPR016032">
    <property type="entry name" value="Sig_transdc_resp-reg_C-effctor"/>
</dbReference>
<feature type="domain" description="Response regulatory" evidence="6">
    <location>
        <begin position="6"/>
        <end position="127"/>
    </location>
</feature>
<keyword evidence="3" id="KW-0804">Transcription</keyword>
<dbReference type="Proteomes" id="UP000677918">
    <property type="component" value="Unassembled WGS sequence"/>
</dbReference>
<feature type="modified residue" description="4-aspartylphosphate" evidence="4">
    <location>
        <position position="57"/>
    </location>
</feature>
<dbReference type="InterPro" id="IPR011006">
    <property type="entry name" value="CheY-like_superfamily"/>
</dbReference>
<keyword evidence="8" id="KW-1185">Reference proteome</keyword>
<dbReference type="PANTHER" id="PTHR45566:SF2">
    <property type="entry name" value="NARL SUBFAMILY"/>
    <property type="match status" value="1"/>
</dbReference>
<dbReference type="InterPro" id="IPR001789">
    <property type="entry name" value="Sig_transdc_resp-reg_receiver"/>
</dbReference>
<keyword evidence="2 7" id="KW-0238">DNA-binding</keyword>
<dbReference type="GO" id="GO:0006355">
    <property type="term" value="P:regulation of DNA-templated transcription"/>
    <property type="evidence" value="ECO:0007669"/>
    <property type="project" value="InterPro"/>
</dbReference>
<dbReference type="PANTHER" id="PTHR45566">
    <property type="entry name" value="HTH-TYPE TRANSCRIPTIONAL REGULATOR YHJB-RELATED"/>
    <property type="match status" value="1"/>
</dbReference>
<dbReference type="SMART" id="SM00448">
    <property type="entry name" value="REC"/>
    <property type="match status" value="1"/>
</dbReference>
<dbReference type="Gene3D" id="3.40.50.2300">
    <property type="match status" value="1"/>
</dbReference>
<keyword evidence="1" id="KW-0805">Transcription regulation</keyword>
<evidence type="ECO:0000313" key="8">
    <source>
        <dbReference type="Proteomes" id="UP000677918"/>
    </source>
</evidence>
<reference evidence="7" key="1">
    <citation type="submission" date="2021-04" db="EMBL/GenBank/DDBJ databases">
        <title>Draft genome sequence of Xylanibacillus composti strain K13.</title>
        <authorList>
            <person name="Uke A."/>
            <person name="Chhe C."/>
            <person name="Baramee S."/>
            <person name="Kosugi A."/>
        </authorList>
    </citation>
    <scope>NUCLEOTIDE SEQUENCE</scope>
    <source>
        <strain evidence="7">K13</strain>
    </source>
</reference>
<dbReference type="Pfam" id="PF00072">
    <property type="entry name" value="Response_reg"/>
    <property type="match status" value="1"/>
</dbReference>
<dbReference type="EMBL" id="BOVK01000046">
    <property type="protein sequence ID" value="GIQ70375.1"/>
    <property type="molecule type" value="Genomic_DNA"/>
</dbReference>
<dbReference type="AlphaFoldDB" id="A0A8J4H655"/>